<keyword evidence="1 2" id="KW-0103">Bromodomain</keyword>
<gene>
    <name evidence="4" type="ORF">TVAG_496230</name>
</gene>
<dbReference type="SUPFAM" id="SSF47370">
    <property type="entry name" value="Bromodomain"/>
    <property type="match status" value="1"/>
</dbReference>
<feature type="domain" description="Bromo" evidence="3">
    <location>
        <begin position="23"/>
        <end position="95"/>
    </location>
</feature>
<evidence type="ECO:0000313" key="5">
    <source>
        <dbReference type="Proteomes" id="UP000001542"/>
    </source>
</evidence>
<evidence type="ECO:0000313" key="4">
    <source>
        <dbReference type="EMBL" id="EAX92589.1"/>
    </source>
</evidence>
<dbReference type="VEuPathDB" id="TrichDB:TVAGG3_0388610"/>
<reference evidence="4" key="2">
    <citation type="journal article" date="2007" name="Science">
        <title>Draft genome sequence of the sexually transmitted pathogen Trichomonas vaginalis.</title>
        <authorList>
            <person name="Carlton J.M."/>
            <person name="Hirt R.P."/>
            <person name="Silva J.C."/>
            <person name="Delcher A.L."/>
            <person name="Schatz M."/>
            <person name="Zhao Q."/>
            <person name="Wortman J.R."/>
            <person name="Bidwell S.L."/>
            <person name="Alsmark U.C.M."/>
            <person name="Besteiro S."/>
            <person name="Sicheritz-Ponten T."/>
            <person name="Noel C.J."/>
            <person name="Dacks J.B."/>
            <person name="Foster P.G."/>
            <person name="Simillion C."/>
            <person name="Van de Peer Y."/>
            <person name="Miranda-Saavedra D."/>
            <person name="Barton G.J."/>
            <person name="Westrop G.D."/>
            <person name="Mueller S."/>
            <person name="Dessi D."/>
            <person name="Fiori P.L."/>
            <person name="Ren Q."/>
            <person name="Paulsen I."/>
            <person name="Zhang H."/>
            <person name="Bastida-Corcuera F.D."/>
            <person name="Simoes-Barbosa A."/>
            <person name="Brown M.T."/>
            <person name="Hayes R.D."/>
            <person name="Mukherjee M."/>
            <person name="Okumura C.Y."/>
            <person name="Schneider R."/>
            <person name="Smith A.J."/>
            <person name="Vanacova S."/>
            <person name="Villalvazo M."/>
            <person name="Haas B.J."/>
            <person name="Pertea M."/>
            <person name="Feldblyum T.V."/>
            <person name="Utterback T.R."/>
            <person name="Shu C.L."/>
            <person name="Osoegawa K."/>
            <person name="de Jong P.J."/>
            <person name="Hrdy I."/>
            <person name="Horvathova L."/>
            <person name="Zubacova Z."/>
            <person name="Dolezal P."/>
            <person name="Malik S.B."/>
            <person name="Logsdon J.M. Jr."/>
            <person name="Henze K."/>
            <person name="Gupta A."/>
            <person name="Wang C.C."/>
            <person name="Dunne R.L."/>
            <person name="Upcroft J.A."/>
            <person name="Upcroft P."/>
            <person name="White O."/>
            <person name="Salzberg S.L."/>
            <person name="Tang P."/>
            <person name="Chiu C.-H."/>
            <person name="Lee Y.-S."/>
            <person name="Embley T.M."/>
            <person name="Coombs G.H."/>
            <person name="Mottram J.C."/>
            <person name="Tachezy J."/>
            <person name="Fraser-Liggett C.M."/>
            <person name="Johnson P.J."/>
        </authorList>
    </citation>
    <scope>NUCLEOTIDE SEQUENCE [LARGE SCALE GENOMIC DNA]</scope>
    <source>
        <strain evidence="4">G3</strain>
    </source>
</reference>
<dbReference type="Gene3D" id="1.20.920.10">
    <property type="entry name" value="Bromodomain-like"/>
    <property type="match status" value="1"/>
</dbReference>
<dbReference type="GO" id="GO:0006357">
    <property type="term" value="P:regulation of transcription by RNA polymerase II"/>
    <property type="evidence" value="ECO:0000318"/>
    <property type="project" value="GO_Central"/>
</dbReference>
<keyword evidence="5" id="KW-1185">Reference proteome</keyword>
<dbReference type="EMBL" id="DS113958">
    <property type="protein sequence ID" value="EAX92589.1"/>
    <property type="molecule type" value="Genomic_DNA"/>
</dbReference>
<dbReference type="OrthoDB" id="1742084at2759"/>
<evidence type="ECO:0000256" key="2">
    <source>
        <dbReference type="PROSITE-ProRule" id="PRU00035"/>
    </source>
</evidence>
<reference evidence="4" key="1">
    <citation type="submission" date="2006-10" db="EMBL/GenBank/DDBJ databases">
        <authorList>
            <person name="Amadeo P."/>
            <person name="Zhao Q."/>
            <person name="Wortman J."/>
            <person name="Fraser-Liggett C."/>
            <person name="Carlton J."/>
        </authorList>
    </citation>
    <scope>NUCLEOTIDE SEQUENCE</scope>
    <source>
        <strain evidence="4">G3</strain>
    </source>
</reference>
<dbReference type="SMR" id="A2FR73"/>
<evidence type="ECO:0000256" key="1">
    <source>
        <dbReference type="ARBA" id="ARBA00023117"/>
    </source>
</evidence>
<dbReference type="GO" id="GO:0000785">
    <property type="term" value="C:chromatin"/>
    <property type="evidence" value="ECO:0000318"/>
    <property type="project" value="GO_Central"/>
</dbReference>
<dbReference type="InterPro" id="IPR036427">
    <property type="entry name" value="Bromodomain-like_sf"/>
</dbReference>
<dbReference type="GO" id="GO:0003682">
    <property type="term" value="F:chromatin binding"/>
    <property type="evidence" value="ECO:0000318"/>
    <property type="project" value="GO_Central"/>
</dbReference>
<accession>A2FR73</accession>
<dbReference type="GO" id="GO:0042393">
    <property type="term" value="F:histone binding"/>
    <property type="evidence" value="ECO:0000318"/>
    <property type="project" value="GO_Central"/>
</dbReference>
<dbReference type="Pfam" id="PF00439">
    <property type="entry name" value="Bromodomain"/>
    <property type="match status" value="1"/>
</dbReference>
<dbReference type="InParanoid" id="A2FR73"/>
<dbReference type="GO" id="GO:0005634">
    <property type="term" value="C:nucleus"/>
    <property type="evidence" value="ECO:0000318"/>
    <property type="project" value="GO_Central"/>
</dbReference>
<dbReference type="PANTHER" id="PTHR45926">
    <property type="entry name" value="OSJNBA0053K19.4 PROTEIN"/>
    <property type="match status" value="1"/>
</dbReference>
<organism evidence="4 5">
    <name type="scientific">Trichomonas vaginalis (strain ATCC PRA-98 / G3)</name>
    <dbReference type="NCBI Taxonomy" id="412133"/>
    <lineage>
        <taxon>Eukaryota</taxon>
        <taxon>Metamonada</taxon>
        <taxon>Parabasalia</taxon>
        <taxon>Trichomonadida</taxon>
        <taxon>Trichomonadidae</taxon>
        <taxon>Trichomonas</taxon>
    </lineage>
</organism>
<dbReference type="Proteomes" id="UP000001542">
    <property type="component" value="Unassembled WGS sequence"/>
</dbReference>
<dbReference type="GO" id="GO:0006338">
    <property type="term" value="P:chromatin remodeling"/>
    <property type="evidence" value="ECO:0000318"/>
    <property type="project" value="GO_Central"/>
</dbReference>
<dbReference type="eggNOG" id="KOG0008">
    <property type="taxonomic scope" value="Eukaryota"/>
</dbReference>
<proteinExistence type="predicted"/>
<name>A2FR73_TRIV3</name>
<dbReference type="PRINTS" id="PR00503">
    <property type="entry name" value="BROMODOMAIN"/>
</dbReference>
<dbReference type="PROSITE" id="PS50014">
    <property type="entry name" value="BROMODOMAIN_2"/>
    <property type="match status" value="1"/>
</dbReference>
<dbReference type="RefSeq" id="XP_001305519.1">
    <property type="nucleotide sequence ID" value="XM_001305518.1"/>
</dbReference>
<dbReference type="VEuPathDB" id="TrichDB:TVAG_496230"/>
<dbReference type="SMART" id="SM00297">
    <property type="entry name" value="BROMO"/>
    <property type="match status" value="1"/>
</dbReference>
<dbReference type="InterPro" id="IPR001487">
    <property type="entry name" value="Bromodomain"/>
</dbReference>
<dbReference type="KEGG" id="tva:4750302"/>
<sequence>MSGEQKLTDLVSSKMIAITNEFIKDPIAAIFVNPYVPDENIADNYYKVVKTPMDLKTLKRGISEGKYKTLSQWISDFNLIFENAINYNGIESLYGGIAKYLQNKFQTKCKDLEYQNLKTIEDQLIKLRNKMALLMANPPVKGGIKPTIQELDTPSIDWSTTRLHNLMEKLNEAIKENANEKIYEILKIDRPTDNETKIDISLNKLTRNQLLELETLVA</sequence>
<dbReference type="AlphaFoldDB" id="A2FR73"/>
<protein>
    <submittedName>
        <fullName evidence="4">Bromodomain containing protein</fullName>
    </submittedName>
</protein>
<dbReference type="STRING" id="5722.A2FR73"/>
<dbReference type="CDD" id="cd04369">
    <property type="entry name" value="Bromodomain"/>
    <property type="match status" value="1"/>
</dbReference>
<dbReference type="GO" id="GO:0004674">
    <property type="term" value="F:protein serine/threonine kinase activity"/>
    <property type="evidence" value="ECO:0000318"/>
    <property type="project" value="GO_Central"/>
</dbReference>
<evidence type="ECO:0000259" key="3">
    <source>
        <dbReference type="PROSITE" id="PS50014"/>
    </source>
</evidence>